<comment type="caution">
    <text evidence="1">The sequence shown here is derived from an EMBL/GenBank/DDBJ whole genome shotgun (WGS) entry which is preliminary data.</text>
</comment>
<dbReference type="EMBL" id="AWQQ01000095">
    <property type="protein sequence ID" value="PHJ37339.1"/>
    <property type="molecule type" value="Genomic_DNA"/>
</dbReference>
<evidence type="ECO:0000313" key="2">
    <source>
        <dbReference type="Proteomes" id="UP000222564"/>
    </source>
</evidence>
<protein>
    <submittedName>
        <fullName evidence="1">Uncharacterized protein</fullName>
    </submittedName>
</protein>
<accession>A0A2C6M8C3</accession>
<dbReference type="Proteomes" id="UP000222564">
    <property type="component" value="Unassembled WGS sequence"/>
</dbReference>
<name>A0A2C6M8C3_9FIRM</name>
<sequence length="157" mass="18268">MPMFRLYCPDCKESISIWPEFILPYQPELIDTHELVVVENLNGKPIKEMAEELGYDPRSISRWIKRVLNQALFIAPRIIPKLLQYLACELLPFSSVLAPEVVKELLAWLYRYAELTLFPRLFRLMGLCNVLRNGDLIVWGGAVGRCRYSREIVDRSP</sequence>
<keyword evidence="2" id="KW-1185">Reference proteome</keyword>
<evidence type="ECO:0000313" key="1">
    <source>
        <dbReference type="EMBL" id="PHJ37339.1"/>
    </source>
</evidence>
<proteinExistence type="predicted"/>
<reference evidence="1 2" key="1">
    <citation type="submission" date="2013-09" db="EMBL/GenBank/DDBJ databases">
        <title>Biodegradation of hydrocarbons in the deep terrestrial subsurface : characterization of a microbial consortium composed of two Desulfotomaculum species originating from a deep geological formation.</title>
        <authorList>
            <person name="Aullo T."/>
            <person name="Berlendis S."/>
            <person name="Lascourreges J.-F."/>
            <person name="Dessort D."/>
            <person name="Saint-Laurent S."/>
            <person name="Schraauwers B."/>
            <person name="Mas J."/>
            <person name="Magot M."/>
            <person name="Ranchou-Peyruse A."/>
        </authorList>
    </citation>
    <scope>NUCLEOTIDE SEQUENCE [LARGE SCALE GENOMIC DNA]</scope>
    <source>
        <strain evidence="1 2">Bs107</strain>
    </source>
</reference>
<organism evidence="1 2">
    <name type="scientific">Desulforamulus profundi</name>
    <dbReference type="NCBI Taxonomy" id="1383067"/>
    <lineage>
        <taxon>Bacteria</taxon>
        <taxon>Bacillati</taxon>
        <taxon>Bacillota</taxon>
        <taxon>Clostridia</taxon>
        <taxon>Eubacteriales</taxon>
        <taxon>Peptococcaceae</taxon>
        <taxon>Desulforamulus</taxon>
    </lineage>
</organism>
<dbReference type="AlphaFoldDB" id="A0A2C6M8C3"/>
<gene>
    <name evidence="1" type="ORF">P378_16705</name>
</gene>